<evidence type="ECO:0000256" key="6">
    <source>
        <dbReference type="ARBA" id="ARBA00019425"/>
    </source>
</evidence>
<dbReference type="InterPro" id="IPR014312">
    <property type="entry name" value="Succ_DH_anchor"/>
</dbReference>
<evidence type="ECO:0000256" key="7">
    <source>
        <dbReference type="ARBA" id="ARBA00022448"/>
    </source>
</evidence>
<evidence type="ECO:0000256" key="2">
    <source>
        <dbReference type="ARBA" id="ARBA00004050"/>
    </source>
</evidence>
<protein>
    <recommendedName>
        <fullName evidence="6">Succinate dehydrogenase hydrophobic membrane anchor subunit</fullName>
    </recommendedName>
</protein>
<comment type="function">
    <text evidence="2">Membrane-anchoring subunit of succinate dehydrogenase (SDH).</text>
</comment>
<keyword evidence="12" id="KW-0249">Electron transport</keyword>
<feature type="transmembrane region" description="Helical" evidence="16">
    <location>
        <begin position="99"/>
        <end position="124"/>
    </location>
</feature>
<evidence type="ECO:0000313" key="18">
    <source>
        <dbReference type="Proteomes" id="UP001595615"/>
    </source>
</evidence>
<comment type="subcellular location">
    <subcellularLocation>
        <location evidence="3">Membrane</location>
        <topology evidence="3">Multi-pass membrane protein</topology>
    </subcellularLocation>
</comment>
<name>A0ABV7XF84_9SPHN</name>
<comment type="pathway">
    <text evidence="4">Carbohydrate metabolism; tricarboxylic acid cycle.</text>
</comment>
<dbReference type="CDD" id="cd03495">
    <property type="entry name" value="SQR_TypeC_SdhD_like"/>
    <property type="match status" value="1"/>
</dbReference>
<dbReference type="SUPFAM" id="SSF81343">
    <property type="entry name" value="Fumarate reductase respiratory complex transmembrane subunits"/>
    <property type="match status" value="1"/>
</dbReference>
<evidence type="ECO:0000256" key="16">
    <source>
        <dbReference type="SAM" id="Phobius"/>
    </source>
</evidence>
<keyword evidence="13 16" id="KW-1133">Transmembrane helix</keyword>
<evidence type="ECO:0000256" key="12">
    <source>
        <dbReference type="ARBA" id="ARBA00022982"/>
    </source>
</evidence>
<evidence type="ECO:0000256" key="11">
    <source>
        <dbReference type="ARBA" id="ARBA00022723"/>
    </source>
</evidence>
<evidence type="ECO:0000256" key="8">
    <source>
        <dbReference type="ARBA" id="ARBA00022532"/>
    </source>
</evidence>
<comment type="cofactor">
    <cofactor evidence="1">
        <name>heme</name>
        <dbReference type="ChEBI" id="CHEBI:30413"/>
    </cofactor>
</comment>
<dbReference type="NCBIfam" id="TIGR02968">
    <property type="entry name" value="succ_dehyd_anc"/>
    <property type="match status" value="1"/>
</dbReference>
<dbReference type="InterPro" id="IPR000701">
    <property type="entry name" value="SuccDH_FuR_B_TM-su"/>
</dbReference>
<reference evidence="18" key="1">
    <citation type="journal article" date="2019" name="Int. J. Syst. Evol. Microbiol.">
        <title>The Global Catalogue of Microorganisms (GCM) 10K type strain sequencing project: providing services to taxonomists for standard genome sequencing and annotation.</title>
        <authorList>
            <consortium name="The Broad Institute Genomics Platform"/>
            <consortium name="The Broad Institute Genome Sequencing Center for Infectious Disease"/>
            <person name="Wu L."/>
            <person name="Ma J."/>
        </authorList>
    </citation>
    <scope>NUCLEOTIDE SEQUENCE [LARGE SCALE GENOMIC DNA]</scope>
    <source>
        <strain evidence="18">KCTC 42644</strain>
    </source>
</reference>
<proteinExistence type="predicted"/>
<keyword evidence="11" id="KW-0479">Metal-binding</keyword>
<evidence type="ECO:0000256" key="13">
    <source>
        <dbReference type="ARBA" id="ARBA00022989"/>
    </source>
</evidence>
<feature type="transmembrane region" description="Helical" evidence="16">
    <location>
        <begin position="62"/>
        <end position="79"/>
    </location>
</feature>
<accession>A0ABV7XF84</accession>
<evidence type="ECO:0000256" key="1">
    <source>
        <dbReference type="ARBA" id="ARBA00001971"/>
    </source>
</evidence>
<gene>
    <name evidence="17" type="primary">sdhD</name>
    <name evidence="17" type="ORF">ACFOMD_14270</name>
</gene>
<dbReference type="Gene3D" id="1.20.1300.10">
    <property type="entry name" value="Fumarate reductase/succinate dehydrogenase, transmembrane subunit"/>
    <property type="match status" value="1"/>
</dbReference>
<keyword evidence="15 16" id="KW-0472">Membrane</keyword>
<evidence type="ECO:0000256" key="5">
    <source>
        <dbReference type="ARBA" id="ARBA00011558"/>
    </source>
</evidence>
<comment type="caution">
    <text evidence="17">The sequence shown here is derived from an EMBL/GenBank/DDBJ whole genome shotgun (WGS) entry which is preliminary data.</text>
</comment>
<feature type="transmembrane region" description="Helical" evidence="16">
    <location>
        <begin position="30"/>
        <end position="50"/>
    </location>
</feature>
<keyword evidence="7" id="KW-0813">Transport</keyword>
<evidence type="ECO:0000256" key="4">
    <source>
        <dbReference type="ARBA" id="ARBA00005163"/>
    </source>
</evidence>
<keyword evidence="18" id="KW-1185">Reference proteome</keyword>
<dbReference type="RefSeq" id="WP_380862526.1">
    <property type="nucleotide sequence ID" value="NZ_JBHRXV010000011.1"/>
</dbReference>
<evidence type="ECO:0000313" key="17">
    <source>
        <dbReference type="EMBL" id="MFC3713738.1"/>
    </source>
</evidence>
<evidence type="ECO:0000256" key="14">
    <source>
        <dbReference type="ARBA" id="ARBA00023004"/>
    </source>
</evidence>
<keyword evidence="8" id="KW-0816">Tricarboxylic acid cycle</keyword>
<organism evidence="17 18">
    <name type="scientific">Sphingoaurantiacus capsulatus</name>
    <dbReference type="NCBI Taxonomy" id="1771310"/>
    <lineage>
        <taxon>Bacteria</taxon>
        <taxon>Pseudomonadati</taxon>
        <taxon>Pseudomonadota</taxon>
        <taxon>Alphaproteobacteria</taxon>
        <taxon>Sphingomonadales</taxon>
        <taxon>Sphingosinicellaceae</taxon>
        <taxon>Sphingoaurantiacus</taxon>
    </lineage>
</organism>
<evidence type="ECO:0000256" key="3">
    <source>
        <dbReference type="ARBA" id="ARBA00004141"/>
    </source>
</evidence>
<sequence length="127" mass="13807">MGTGTQLGRVRGLGAAKSGTHHWWLQRVTALSNFALLVWFVVSLVRLPVLDHPTVTAWIQQPLTAVPLLLLIASVFWHLRLGVQVLIEDYVTNEGTKVLSLLALGFFALALGFTAAFCVLKIAFGAV</sequence>
<keyword evidence="9" id="KW-0349">Heme</keyword>
<comment type="subunit">
    <text evidence="5">Part of an enzyme complex containing four subunits: a flavoprotein, an iron-sulfur protein, plus two membrane-anchoring proteins, SdhC and SdhD.</text>
</comment>
<evidence type="ECO:0000256" key="15">
    <source>
        <dbReference type="ARBA" id="ARBA00023136"/>
    </source>
</evidence>
<dbReference type="InterPro" id="IPR034804">
    <property type="entry name" value="SQR/QFR_C/D"/>
</dbReference>
<keyword evidence="14" id="KW-0408">Iron</keyword>
<dbReference type="Pfam" id="PF01127">
    <property type="entry name" value="Sdh_cyt"/>
    <property type="match status" value="1"/>
</dbReference>
<evidence type="ECO:0000256" key="9">
    <source>
        <dbReference type="ARBA" id="ARBA00022617"/>
    </source>
</evidence>
<evidence type="ECO:0000256" key="10">
    <source>
        <dbReference type="ARBA" id="ARBA00022692"/>
    </source>
</evidence>
<dbReference type="Proteomes" id="UP001595615">
    <property type="component" value="Unassembled WGS sequence"/>
</dbReference>
<keyword evidence="10 16" id="KW-0812">Transmembrane</keyword>
<dbReference type="EMBL" id="JBHRXV010000011">
    <property type="protein sequence ID" value="MFC3713738.1"/>
    <property type="molecule type" value="Genomic_DNA"/>
</dbReference>